<dbReference type="Proteomes" id="UP001378960">
    <property type="component" value="Unassembled WGS sequence"/>
</dbReference>
<evidence type="ECO:0000256" key="7">
    <source>
        <dbReference type="ARBA" id="ARBA00023136"/>
    </source>
</evidence>
<comment type="similarity">
    <text evidence="2 9">Belongs to the mitochondrial carrier (TC 2.A.29) family.</text>
</comment>
<dbReference type="GO" id="GO:0016020">
    <property type="term" value="C:membrane"/>
    <property type="evidence" value="ECO:0007669"/>
    <property type="project" value="UniProtKB-SubCell"/>
</dbReference>
<dbReference type="Pfam" id="PF00153">
    <property type="entry name" value="Mito_carr"/>
    <property type="match status" value="3"/>
</dbReference>
<evidence type="ECO:0000256" key="3">
    <source>
        <dbReference type="ARBA" id="ARBA00022448"/>
    </source>
</evidence>
<feature type="transmembrane region" description="Helical" evidence="11">
    <location>
        <begin position="145"/>
        <end position="164"/>
    </location>
</feature>
<dbReference type="GO" id="GO:0055085">
    <property type="term" value="P:transmembrane transport"/>
    <property type="evidence" value="ECO:0007669"/>
    <property type="project" value="InterPro"/>
</dbReference>
<dbReference type="InterPro" id="IPR044712">
    <property type="entry name" value="SLC25A32-like"/>
</dbReference>
<dbReference type="PANTHER" id="PTHR45683">
    <property type="entry name" value="MITOCHONDRIAL NICOTINAMIDE ADENINE DINUCLEOTIDE TRANSPORTER 1-RELATED-RELATED"/>
    <property type="match status" value="1"/>
</dbReference>
<evidence type="ECO:0000256" key="8">
    <source>
        <dbReference type="PROSITE-ProRule" id="PRU00282"/>
    </source>
</evidence>
<comment type="caution">
    <text evidence="12">The sequence shown here is derived from an EMBL/GenBank/DDBJ whole genome shotgun (WGS) entry which is preliminary data.</text>
</comment>
<dbReference type="SUPFAM" id="SSF103506">
    <property type="entry name" value="Mitochondrial carrier"/>
    <property type="match status" value="1"/>
</dbReference>
<accession>A0AAV5RB24</accession>
<dbReference type="EMBL" id="BTGB01000009">
    <property type="protein sequence ID" value="GMM48413.1"/>
    <property type="molecule type" value="Genomic_DNA"/>
</dbReference>
<evidence type="ECO:0000256" key="11">
    <source>
        <dbReference type="SAM" id="Phobius"/>
    </source>
</evidence>
<reference evidence="12 13" key="1">
    <citation type="journal article" date="2023" name="Elife">
        <title>Identification of key yeast species and microbe-microbe interactions impacting larval growth of Drosophila in the wild.</title>
        <authorList>
            <person name="Mure A."/>
            <person name="Sugiura Y."/>
            <person name="Maeda R."/>
            <person name="Honda K."/>
            <person name="Sakurai N."/>
            <person name="Takahashi Y."/>
            <person name="Watada M."/>
            <person name="Katoh T."/>
            <person name="Gotoh A."/>
            <person name="Gotoh Y."/>
            <person name="Taniguchi I."/>
            <person name="Nakamura K."/>
            <person name="Hayashi T."/>
            <person name="Katayama T."/>
            <person name="Uemura T."/>
            <person name="Hattori Y."/>
        </authorList>
    </citation>
    <scope>NUCLEOTIDE SEQUENCE [LARGE SCALE GENOMIC DNA]</scope>
    <source>
        <strain evidence="12 13">PK-24</strain>
    </source>
</reference>
<evidence type="ECO:0000256" key="9">
    <source>
        <dbReference type="RuleBase" id="RU000488"/>
    </source>
</evidence>
<evidence type="ECO:0000313" key="13">
    <source>
        <dbReference type="Proteomes" id="UP001378960"/>
    </source>
</evidence>
<evidence type="ECO:0000256" key="4">
    <source>
        <dbReference type="ARBA" id="ARBA00022692"/>
    </source>
</evidence>
<evidence type="ECO:0000256" key="6">
    <source>
        <dbReference type="ARBA" id="ARBA00022989"/>
    </source>
</evidence>
<feature type="repeat" description="Solcar" evidence="8">
    <location>
        <begin position="181"/>
        <end position="297"/>
    </location>
</feature>
<comment type="subcellular location">
    <subcellularLocation>
        <location evidence="1">Membrane</location>
        <topology evidence="1">Multi-pass membrane protein</topology>
    </subcellularLocation>
</comment>
<feature type="compositionally biased region" description="Low complexity" evidence="10">
    <location>
        <begin position="1"/>
        <end position="14"/>
    </location>
</feature>
<sequence length="416" mass="47342">MTINNNQDTNNQNHNENHNANHNYSYDHDHNLEESEQPKTHQISYDISVHAVPVSEPISTHTQDLLSFRLRMSQNEITSASGALAGFLSGLVVCPLDVAKTRFQAQGAYLRDNNSNINSTNNISPKYKGAFQSMNLIWKEEGIRGLYRGIVPITLGYFPTWMIYFTCYEHFKKMYSNLIVDENLSYFASAISSGAISSTVTNPIWVVKTRLMLQMDNGKNIYDSFSPVNNTTTTTTTTTTASNTKIKRDWYKGTIDAFIKMYKNEGIGVFYKGLLPSYFGLCHVAIQFPLYENFKKLFKLNNNEKSPMNETSITEKAVDFVKFILASSLSKMIASGITYPHELVRTRLQLFSNSNEILKESQLSGLIRVIKTIIKNEGFLGFYSGFVINLARTVPASAVTMVSFEYFREYFQRFNY</sequence>
<proteinExistence type="inferred from homology"/>
<evidence type="ECO:0000256" key="2">
    <source>
        <dbReference type="ARBA" id="ARBA00006375"/>
    </source>
</evidence>
<name>A0AAV5RB24_PICKL</name>
<keyword evidence="5" id="KW-0677">Repeat</keyword>
<organism evidence="12 13">
    <name type="scientific">Pichia kluyveri</name>
    <name type="common">Yeast</name>
    <dbReference type="NCBI Taxonomy" id="36015"/>
    <lineage>
        <taxon>Eukaryota</taxon>
        <taxon>Fungi</taxon>
        <taxon>Dikarya</taxon>
        <taxon>Ascomycota</taxon>
        <taxon>Saccharomycotina</taxon>
        <taxon>Pichiomycetes</taxon>
        <taxon>Pichiales</taxon>
        <taxon>Pichiaceae</taxon>
        <taxon>Pichia</taxon>
    </lineage>
</organism>
<dbReference type="InterPro" id="IPR018108">
    <property type="entry name" value="MCP_transmembrane"/>
</dbReference>
<keyword evidence="6 11" id="KW-1133">Transmembrane helix</keyword>
<dbReference type="Gene3D" id="1.50.40.10">
    <property type="entry name" value="Mitochondrial carrier domain"/>
    <property type="match status" value="2"/>
</dbReference>
<evidence type="ECO:0000256" key="10">
    <source>
        <dbReference type="SAM" id="MobiDB-lite"/>
    </source>
</evidence>
<keyword evidence="13" id="KW-1185">Reference proteome</keyword>
<protein>
    <submittedName>
        <fullName evidence="12">NAD+ transporter</fullName>
    </submittedName>
</protein>
<dbReference type="InterPro" id="IPR023395">
    <property type="entry name" value="MCP_dom_sf"/>
</dbReference>
<keyword evidence="3 9" id="KW-0813">Transport</keyword>
<feature type="compositionally biased region" description="Basic and acidic residues" evidence="10">
    <location>
        <begin position="15"/>
        <end position="39"/>
    </location>
</feature>
<dbReference type="AlphaFoldDB" id="A0AAV5RB24"/>
<evidence type="ECO:0000256" key="5">
    <source>
        <dbReference type="ARBA" id="ARBA00022737"/>
    </source>
</evidence>
<keyword evidence="4 8" id="KW-0812">Transmembrane</keyword>
<feature type="repeat" description="Solcar" evidence="8">
    <location>
        <begin position="318"/>
        <end position="410"/>
    </location>
</feature>
<evidence type="ECO:0000313" key="12">
    <source>
        <dbReference type="EMBL" id="GMM48413.1"/>
    </source>
</evidence>
<gene>
    <name evidence="12" type="ORF">DAPK24_050110</name>
</gene>
<evidence type="ECO:0000256" key="1">
    <source>
        <dbReference type="ARBA" id="ARBA00004141"/>
    </source>
</evidence>
<feature type="transmembrane region" description="Helical" evidence="11">
    <location>
        <begin position="184"/>
        <end position="207"/>
    </location>
</feature>
<feature type="region of interest" description="Disordered" evidence="10">
    <location>
        <begin position="1"/>
        <end position="40"/>
    </location>
</feature>
<dbReference type="PROSITE" id="PS50920">
    <property type="entry name" value="SOLCAR"/>
    <property type="match status" value="3"/>
</dbReference>
<dbReference type="GO" id="GO:0006862">
    <property type="term" value="P:nucleotide transport"/>
    <property type="evidence" value="ECO:0007669"/>
    <property type="project" value="InterPro"/>
</dbReference>
<keyword evidence="7 8" id="KW-0472">Membrane</keyword>
<feature type="repeat" description="Solcar" evidence="8">
    <location>
        <begin position="73"/>
        <end position="174"/>
    </location>
</feature>